<dbReference type="AlphaFoldDB" id="A0A815UTJ2"/>
<dbReference type="PANTHER" id="PTHR21301">
    <property type="entry name" value="REVERSE TRANSCRIPTASE"/>
    <property type="match status" value="1"/>
</dbReference>
<dbReference type="OrthoDB" id="10058657at2759"/>
<gene>
    <name evidence="3" type="ORF">KQP761_LOCUS15883</name>
</gene>
<dbReference type="CDD" id="cd00304">
    <property type="entry name" value="RT_like"/>
    <property type="match status" value="1"/>
</dbReference>
<feature type="domain" description="Reverse transcriptase" evidence="2">
    <location>
        <begin position="1"/>
        <end position="189"/>
    </location>
</feature>
<evidence type="ECO:0000259" key="2">
    <source>
        <dbReference type="PROSITE" id="PS50878"/>
    </source>
</evidence>
<comment type="caution">
    <text evidence="3">The sequence shown here is derived from an EMBL/GenBank/DDBJ whole genome shotgun (WGS) entry which is preliminary data.</text>
</comment>
<accession>A0A815UTJ2</accession>
<feature type="region of interest" description="Disordered" evidence="1">
    <location>
        <begin position="263"/>
        <end position="296"/>
    </location>
</feature>
<evidence type="ECO:0000313" key="4">
    <source>
        <dbReference type="Proteomes" id="UP000663834"/>
    </source>
</evidence>
<reference evidence="3" key="1">
    <citation type="submission" date="2021-02" db="EMBL/GenBank/DDBJ databases">
        <authorList>
            <person name="Nowell W R."/>
        </authorList>
    </citation>
    <scope>NUCLEOTIDE SEQUENCE</scope>
</reference>
<dbReference type="InterPro" id="IPR000477">
    <property type="entry name" value="RT_dom"/>
</dbReference>
<dbReference type="EMBL" id="CAJNOW010007852">
    <property type="protein sequence ID" value="CAF1524235.1"/>
    <property type="molecule type" value="Genomic_DNA"/>
</dbReference>
<dbReference type="PANTHER" id="PTHR21301:SF10">
    <property type="entry name" value="REVERSE TRANSCRIPTASE DOMAIN-CONTAINING PROTEIN"/>
    <property type="match status" value="1"/>
</dbReference>
<dbReference type="Pfam" id="PF00078">
    <property type="entry name" value="RVT_1"/>
    <property type="match status" value="1"/>
</dbReference>
<evidence type="ECO:0000256" key="1">
    <source>
        <dbReference type="SAM" id="MobiDB-lite"/>
    </source>
</evidence>
<evidence type="ECO:0000313" key="3">
    <source>
        <dbReference type="EMBL" id="CAF1524235.1"/>
    </source>
</evidence>
<dbReference type="Proteomes" id="UP000663834">
    <property type="component" value="Unassembled WGS sequence"/>
</dbReference>
<sequence length="296" mass="34894">MTCNKSYIKDSFDFVDKIKQYRTTPGLMVSFNVCSLFTNTPLNKAIEIGISNIRKHNKNLKFKDTELKELFNYCTKYTNFTFNNEHYDQINGVAMGSPLAPIIARLFMSNLEENIEKYKGKKPEVYYRYVDDIFMIINGTQKDILKFRKFMNKLETSIKFTVEVQHDNNLPFLDVMIERQDNNLITYVYHKPTDTSLYLKWVSNQPRQYKINLIKCLCNRAARICSSLPLLKKELDNYKKTFLANGYPQHIIKKAMRKFELNKHDNNNANNNDNNNNKNNDINNNNKSLLAQSRWD</sequence>
<dbReference type="PROSITE" id="PS50878">
    <property type="entry name" value="RT_POL"/>
    <property type="match status" value="1"/>
</dbReference>
<organism evidence="3 4">
    <name type="scientific">Rotaria magnacalcarata</name>
    <dbReference type="NCBI Taxonomy" id="392030"/>
    <lineage>
        <taxon>Eukaryota</taxon>
        <taxon>Metazoa</taxon>
        <taxon>Spiralia</taxon>
        <taxon>Gnathifera</taxon>
        <taxon>Rotifera</taxon>
        <taxon>Eurotatoria</taxon>
        <taxon>Bdelloidea</taxon>
        <taxon>Philodinida</taxon>
        <taxon>Philodinidae</taxon>
        <taxon>Rotaria</taxon>
    </lineage>
</organism>
<dbReference type="Pfam" id="PF26215">
    <property type="entry name" value="HTH_animal"/>
    <property type="match status" value="1"/>
</dbReference>
<protein>
    <recommendedName>
        <fullName evidence="2">Reverse transcriptase domain-containing protein</fullName>
    </recommendedName>
</protein>
<name>A0A815UTJ2_9BILA</name>
<feature type="compositionally biased region" description="Low complexity" evidence="1">
    <location>
        <begin position="267"/>
        <end position="287"/>
    </location>
</feature>
<dbReference type="InterPro" id="IPR058912">
    <property type="entry name" value="HTH_animal"/>
</dbReference>
<proteinExistence type="predicted"/>